<dbReference type="EMBL" id="CP109886">
    <property type="protein sequence ID" value="WCF28686.1"/>
    <property type="molecule type" value="Genomic_DNA"/>
</dbReference>
<organism evidence="1 2">
    <name type="scientific">Xylella fastidiosa subsp. fastidiosa</name>
    <dbReference type="NCBI Taxonomy" id="644356"/>
    <lineage>
        <taxon>Bacteria</taxon>
        <taxon>Pseudomonadati</taxon>
        <taxon>Pseudomonadota</taxon>
        <taxon>Gammaproteobacteria</taxon>
        <taxon>Lysobacterales</taxon>
        <taxon>Lysobacteraceae</taxon>
        <taxon>Xylella</taxon>
    </lineage>
</organism>
<sequence length="40" mass="4255">MNNIAIRNSYAARRIMLNAFRNILRIAIAHSGGVGGSLAA</sequence>
<protein>
    <submittedName>
        <fullName evidence="1">Uncharacterized protein</fullName>
    </submittedName>
</protein>
<dbReference type="Proteomes" id="UP001211513">
    <property type="component" value="Chromosome"/>
</dbReference>
<proteinExistence type="predicted"/>
<reference evidence="1" key="2">
    <citation type="submission" date="2022-10" db="EMBL/GenBank/DDBJ databases">
        <authorList>
            <person name="Landa B."/>
            <person name="Arias-Giraldo L.F."/>
            <person name="Roman-Ecija M."/>
            <person name="Velasco-Amo M.P."/>
            <person name="De La Fuente L."/>
            <person name="Marco-Noales E."/>
            <person name="Moralejo E."/>
        </authorList>
    </citation>
    <scope>NUCLEOTIDE SEQUENCE</scope>
    <source>
        <strain evidence="1">CFBP8073</strain>
    </source>
</reference>
<accession>A0AAJ5R2H6</accession>
<evidence type="ECO:0000313" key="1">
    <source>
        <dbReference type="EMBL" id="WCF28686.1"/>
    </source>
</evidence>
<reference evidence="1" key="1">
    <citation type="journal article" date="2022" name="Phytopathology">
        <title>Complete circularized genome resources of seven strains of Xylella fastidiosa subsp. fastidiosa using hybrid assembly reveals unknown plasmids.</title>
        <authorList>
            <person name="Velasco-Amo M.D.P."/>
            <person name="Arias-Giraldo L.F.F."/>
            <person name="Ecija M.R."/>
            <person name="De La Fuente L."/>
            <person name="Marco-Noales E."/>
            <person name="Moralejo E."/>
            <person name="Navas-Cort J.A."/>
            <person name="Landa B.B."/>
        </authorList>
    </citation>
    <scope>NUCLEOTIDE SEQUENCE</scope>
    <source>
        <strain evidence="1">CFBP8073</strain>
    </source>
</reference>
<dbReference type="RefSeq" id="WP_260473230.1">
    <property type="nucleotide sequence ID" value="NZ_CP047171.1"/>
</dbReference>
<evidence type="ECO:0000313" key="2">
    <source>
        <dbReference type="Proteomes" id="UP001211513"/>
    </source>
</evidence>
<name>A0AAJ5R2H6_XYLFS</name>
<dbReference type="AlphaFoldDB" id="A0AAJ5R2H6"/>
<gene>
    <name evidence="1" type="ORF">OK117_02000</name>
</gene>